<reference evidence="5" key="1">
    <citation type="submission" date="2016-10" db="EMBL/GenBank/DDBJ databases">
        <authorList>
            <person name="Benchimol M."/>
            <person name="Almeida L.G."/>
            <person name="Vasconcelos A.T."/>
            <person name="Perreira-Neves A."/>
            <person name="Rosa I.A."/>
            <person name="Tasca T."/>
            <person name="Bogo M.R."/>
            <person name="de Souza W."/>
        </authorList>
    </citation>
    <scope>NUCLEOTIDE SEQUENCE [LARGE SCALE GENOMIC DNA]</scope>
    <source>
        <strain evidence="5">K</strain>
    </source>
</reference>
<evidence type="ECO:0000259" key="4">
    <source>
        <dbReference type="PROSITE" id="PS51845"/>
    </source>
</evidence>
<dbReference type="GO" id="GO:0007165">
    <property type="term" value="P:signal transduction"/>
    <property type="evidence" value="ECO:0007669"/>
    <property type="project" value="InterPro"/>
</dbReference>
<dbReference type="Pfam" id="PF01590">
    <property type="entry name" value="GAF"/>
    <property type="match status" value="1"/>
</dbReference>
<dbReference type="Proteomes" id="UP000179807">
    <property type="component" value="Unassembled WGS sequence"/>
</dbReference>
<organism evidence="5 6">
    <name type="scientific">Tritrichomonas foetus</name>
    <dbReference type="NCBI Taxonomy" id="1144522"/>
    <lineage>
        <taxon>Eukaryota</taxon>
        <taxon>Metamonada</taxon>
        <taxon>Parabasalia</taxon>
        <taxon>Tritrichomonadida</taxon>
        <taxon>Tritrichomonadidae</taxon>
        <taxon>Tritrichomonas</taxon>
    </lineage>
</organism>
<evidence type="ECO:0000313" key="5">
    <source>
        <dbReference type="EMBL" id="OHT09774.1"/>
    </source>
</evidence>
<evidence type="ECO:0000256" key="3">
    <source>
        <dbReference type="SAM" id="MobiDB-lite"/>
    </source>
</evidence>
<evidence type="ECO:0000256" key="1">
    <source>
        <dbReference type="ARBA" id="ARBA00022723"/>
    </source>
</evidence>
<keyword evidence="1" id="KW-0479">Metal-binding</keyword>
<dbReference type="Gene3D" id="1.10.1300.10">
    <property type="entry name" value="3'5'-cyclic nucleotide phosphodiesterase, catalytic domain"/>
    <property type="match status" value="1"/>
</dbReference>
<keyword evidence="6" id="KW-1185">Reference proteome</keyword>
<dbReference type="InterPro" id="IPR003018">
    <property type="entry name" value="GAF"/>
</dbReference>
<name>A0A1J4KJB6_9EUKA</name>
<dbReference type="GO" id="GO:0046872">
    <property type="term" value="F:metal ion binding"/>
    <property type="evidence" value="ECO:0007669"/>
    <property type="project" value="UniProtKB-KW"/>
</dbReference>
<dbReference type="EMBL" id="MLAK01000630">
    <property type="protein sequence ID" value="OHT09774.1"/>
    <property type="molecule type" value="Genomic_DNA"/>
</dbReference>
<comment type="caution">
    <text evidence="5">The sequence shown here is derived from an EMBL/GenBank/DDBJ whole genome shotgun (WGS) entry which is preliminary data.</text>
</comment>
<dbReference type="Gene3D" id="3.30.450.40">
    <property type="match status" value="3"/>
</dbReference>
<dbReference type="VEuPathDB" id="TrichDB:TRFO_21203"/>
<dbReference type="PROSITE" id="PS51845">
    <property type="entry name" value="PDEASE_I_2"/>
    <property type="match status" value="1"/>
</dbReference>
<dbReference type="InterPro" id="IPR036971">
    <property type="entry name" value="PDEase_catalytic_dom_sf"/>
</dbReference>
<dbReference type="GeneID" id="94836527"/>
<evidence type="ECO:0000313" key="6">
    <source>
        <dbReference type="Proteomes" id="UP000179807"/>
    </source>
</evidence>
<dbReference type="InterPro" id="IPR029016">
    <property type="entry name" value="GAF-like_dom_sf"/>
</dbReference>
<sequence length="1071" mass="123305">MRKINKTMNNNRRVTPMRNSDIPSPQDPFDRRASKSKPNSRAVSPTGRARPHSDLFATQPIEANIPLPKISNPRTPNNEFISSSNIDLITPLIHSKTCSVTMERMNIQIEKKQKLDVDFDEFFLSLNDTPIWQAVETFITSQIRGTNAIYWQENSTLNSLYCPKYKKIFPHSKSLVGFAFFQRDFVRIPIAKEHPMYDLEIDSQVVSPLSTILMFPLFDFSNSLVAIVEVVRRGSNDDFLNAEEQLLRTFQRKFQAFSKWILEQKVCSFLPQMMTLMTIEQFILDFQKNMRVVFGCSTSEIWERSEKNNTITRYDSIIESIDPNNCGIVNDILSKAQIYNTLNCKYSSSYSEDIDGGFDTVLALPIFDTFAEMSYAFVLRGKRTGIFTVDDETKLRDLSEMLIIGFKNAKSISNPDSQSNVVSSLIKCLPKPHESLTSKEILSQMMTSLQEHTKADRSTFYIVDKPNNEIVSIYCPGIRKAIRMSIGSGHSGLAAETGFTLNTADAYHDTDFNACIDSDTHYETKTLLTVPILDSKGESISVIQLINKNDSRPFSKYDAGAAKIYGTICSCLMENASLKAKYDDLDFHSHQLQSIIDTFDFVKIVNVIKDTIQCEKSDIFIFDEAANLLLPLTNKKEDPININEDFFGKCFQNNQTFFTNYSFMDKRLDGMTNEEKAEYKSFYISTLSIRNGKKYGILRIVNKKGEFTENNINHLKMFTFVITIMIERIISLDLIDKGKIQVDILKYITTKEYGKCIVPAHFQPSPEDIEKITSLNFRTFNCDKHKLYQIVFYAFDVTGIMKAYKITNNKLYRFIHSIESKYMDIPYHNWMKAVDVLQYFLYEFHTAQLNTIFNNIDITAILISALCSFIGNDGTNDKFQILAETPISLLYPRDRILETDQCSTAIQLMRDPLNDILELANEYDNLKIWKLVVKLLLETNIDKPTKLYAQFNDILRKSMCDLNNELHRNLIITFLFKAAIASPYCRDFEIAEEIREKEKEEMIRLGNEEIKRKVEYSSPHNCVDMYSAEKLASERRENVLPSFKYVAKVFADLKPAYLNAKNNFNKWTTVK</sequence>
<dbReference type="AlphaFoldDB" id="A0A1J4KJB6"/>
<dbReference type="SUPFAM" id="SSF55781">
    <property type="entry name" value="GAF domain-like"/>
    <property type="match status" value="4"/>
</dbReference>
<dbReference type="Pfam" id="PF00233">
    <property type="entry name" value="PDEase_I"/>
    <property type="match status" value="1"/>
</dbReference>
<dbReference type="SMART" id="SM00065">
    <property type="entry name" value="GAF"/>
    <property type="match status" value="1"/>
</dbReference>
<keyword evidence="2" id="KW-0378">Hydrolase</keyword>
<accession>A0A1J4KJB6</accession>
<protein>
    <recommendedName>
        <fullName evidence="4">PDEase domain-containing protein</fullName>
    </recommendedName>
</protein>
<dbReference type="PANTHER" id="PTHR11347">
    <property type="entry name" value="CYCLIC NUCLEOTIDE PHOSPHODIESTERASE"/>
    <property type="match status" value="1"/>
</dbReference>
<feature type="domain" description="PDEase" evidence="4">
    <location>
        <begin position="749"/>
        <end position="1071"/>
    </location>
</feature>
<dbReference type="InterPro" id="IPR002073">
    <property type="entry name" value="PDEase_catalytic_dom"/>
</dbReference>
<feature type="compositionally biased region" description="Polar residues" evidence="3">
    <location>
        <begin position="1"/>
        <end position="23"/>
    </location>
</feature>
<dbReference type="SUPFAM" id="SSF109604">
    <property type="entry name" value="HD-domain/PDEase-like"/>
    <property type="match status" value="1"/>
</dbReference>
<evidence type="ECO:0000256" key="2">
    <source>
        <dbReference type="ARBA" id="ARBA00022801"/>
    </source>
</evidence>
<dbReference type="RefSeq" id="XP_068362910.1">
    <property type="nucleotide sequence ID" value="XM_068501823.1"/>
</dbReference>
<gene>
    <name evidence="5" type="ORF">TRFO_21203</name>
</gene>
<proteinExistence type="predicted"/>
<dbReference type="OrthoDB" id="10618385at2759"/>
<feature type="region of interest" description="Disordered" evidence="3">
    <location>
        <begin position="1"/>
        <end position="58"/>
    </location>
</feature>
<dbReference type="GO" id="GO:0004114">
    <property type="term" value="F:3',5'-cyclic-nucleotide phosphodiesterase activity"/>
    <property type="evidence" value="ECO:0007669"/>
    <property type="project" value="InterPro"/>
</dbReference>